<dbReference type="EMBL" id="CP041637">
    <property type="protein sequence ID" value="QDO95496.1"/>
    <property type="molecule type" value="Genomic_DNA"/>
</dbReference>
<name>A0A516GVG7_9FLAO</name>
<dbReference type="PANTHER" id="PTHR42852:SF6">
    <property type="entry name" value="THIOL:DISULFIDE INTERCHANGE PROTEIN DSBE"/>
    <property type="match status" value="1"/>
</dbReference>
<evidence type="ECO:0000313" key="7">
    <source>
        <dbReference type="Proteomes" id="UP000319209"/>
    </source>
</evidence>
<dbReference type="GO" id="GO:0016209">
    <property type="term" value="F:antioxidant activity"/>
    <property type="evidence" value="ECO:0007669"/>
    <property type="project" value="InterPro"/>
</dbReference>
<dbReference type="Pfam" id="PF00578">
    <property type="entry name" value="AhpC-TSA"/>
    <property type="match status" value="1"/>
</dbReference>
<dbReference type="PANTHER" id="PTHR42852">
    <property type="entry name" value="THIOL:DISULFIDE INTERCHANGE PROTEIN DSBE"/>
    <property type="match status" value="1"/>
</dbReference>
<evidence type="ECO:0000256" key="3">
    <source>
        <dbReference type="ARBA" id="ARBA00023157"/>
    </source>
</evidence>
<dbReference type="RefSeq" id="WP_143382402.1">
    <property type="nucleotide sequence ID" value="NZ_CP041637.1"/>
</dbReference>
<feature type="domain" description="Thioredoxin" evidence="5">
    <location>
        <begin position="315"/>
        <end position="459"/>
    </location>
</feature>
<evidence type="ECO:0000259" key="5">
    <source>
        <dbReference type="PROSITE" id="PS51352"/>
    </source>
</evidence>
<evidence type="ECO:0000313" key="6">
    <source>
        <dbReference type="EMBL" id="QDO95496.1"/>
    </source>
</evidence>
<dbReference type="InterPro" id="IPR036249">
    <property type="entry name" value="Thioredoxin-like_sf"/>
</dbReference>
<dbReference type="KEGG" id="fop:FNB79_16460"/>
<dbReference type="AlphaFoldDB" id="A0A516GVG7"/>
<evidence type="ECO:0000256" key="1">
    <source>
        <dbReference type="ARBA" id="ARBA00004196"/>
    </source>
</evidence>
<dbReference type="InterPro" id="IPR013766">
    <property type="entry name" value="Thioredoxin_domain"/>
</dbReference>
<dbReference type="CDD" id="cd02966">
    <property type="entry name" value="TlpA_like_family"/>
    <property type="match status" value="1"/>
</dbReference>
<dbReference type="InterPro" id="IPR000866">
    <property type="entry name" value="AhpC/TSA"/>
</dbReference>
<dbReference type="GO" id="GO:0016491">
    <property type="term" value="F:oxidoreductase activity"/>
    <property type="evidence" value="ECO:0007669"/>
    <property type="project" value="InterPro"/>
</dbReference>
<accession>A0A516GVG7</accession>
<dbReference type="OrthoDB" id="743079at2"/>
<keyword evidence="3" id="KW-1015">Disulfide bond</keyword>
<dbReference type="GO" id="GO:0017004">
    <property type="term" value="P:cytochrome complex assembly"/>
    <property type="evidence" value="ECO:0007669"/>
    <property type="project" value="UniProtKB-KW"/>
</dbReference>
<gene>
    <name evidence="6" type="ORF">FNB79_16460</name>
</gene>
<sequence length="459" mass="52240">MKKTIFSSVLALSLIGCTNTTPVNYALFTGKIKNLDAKQVTLEKLDQSFKKEIAVENGVFADTIRANSGLYFLSIDKNKSTPIYLDHGSKVNLIADATDFSSSIEVSGKGAETTNYMLYKKKLISEQKGKGMDVYKLEEDDFKAKFKEIAQTLNAKLDTAQGISTEFKTLEKRNLNYEYLNELERYAGGYHRQWAQKRGYKPSKDFLAESEGVDLDNGIDFQFSSAYKEMVNRYYNKQINAMLKDGSLEYGLIGVTVYSKIPNQIIKNELIFKKAEYDLYQTIDFEKFFDLFINASTNAENNAKITKIYKELSKVNPGQPSPKFINYEKHSGGTLSLDDLKGQYIYIDVWATWCVPCIKEIPDLKRIEKAYHDKNITFLSISVDVEKDYDKWKEMVVDKDLGGIQVIADNGFESQFISDYIIKSIPRFILIDPNGVIVTQNAPKPSDPELLELFNTLEI</sequence>
<dbReference type="PROSITE" id="PS51352">
    <property type="entry name" value="THIOREDOXIN_2"/>
    <property type="match status" value="1"/>
</dbReference>
<dbReference type="PROSITE" id="PS51257">
    <property type="entry name" value="PROKAR_LIPOPROTEIN"/>
    <property type="match status" value="1"/>
</dbReference>
<dbReference type="InterPro" id="IPR050553">
    <property type="entry name" value="Thioredoxin_ResA/DsbE_sf"/>
</dbReference>
<evidence type="ECO:0000256" key="2">
    <source>
        <dbReference type="ARBA" id="ARBA00022748"/>
    </source>
</evidence>
<keyword evidence="4" id="KW-0676">Redox-active center</keyword>
<dbReference type="Gene3D" id="3.40.30.10">
    <property type="entry name" value="Glutaredoxin"/>
    <property type="match status" value="1"/>
</dbReference>
<evidence type="ECO:0000256" key="4">
    <source>
        <dbReference type="ARBA" id="ARBA00023284"/>
    </source>
</evidence>
<proteinExistence type="predicted"/>
<organism evidence="6 7">
    <name type="scientific">Formosa sediminum</name>
    <dbReference type="NCBI Taxonomy" id="2594004"/>
    <lineage>
        <taxon>Bacteria</taxon>
        <taxon>Pseudomonadati</taxon>
        <taxon>Bacteroidota</taxon>
        <taxon>Flavobacteriia</taxon>
        <taxon>Flavobacteriales</taxon>
        <taxon>Flavobacteriaceae</taxon>
        <taxon>Formosa</taxon>
    </lineage>
</organism>
<protein>
    <submittedName>
        <fullName evidence="6">Redoxin domain-containing protein</fullName>
    </submittedName>
</protein>
<comment type="subcellular location">
    <subcellularLocation>
        <location evidence="1">Cell envelope</location>
    </subcellularLocation>
</comment>
<keyword evidence="7" id="KW-1185">Reference proteome</keyword>
<dbReference type="SUPFAM" id="SSF52833">
    <property type="entry name" value="Thioredoxin-like"/>
    <property type="match status" value="1"/>
</dbReference>
<reference evidence="6 7" key="1">
    <citation type="submission" date="2019-07" db="EMBL/GenBank/DDBJ databases">
        <title>Genome sequencing for Formosa sp. PS13.</title>
        <authorList>
            <person name="Park S.-J."/>
        </authorList>
    </citation>
    <scope>NUCLEOTIDE SEQUENCE [LARGE SCALE GENOMIC DNA]</scope>
    <source>
        <strain evidence="6 7">PS13</strain>
    </source>
</reference>
<dbReference type="Proteomes" id="UP000319209">
    <property type="component" value="Chromosome"/>
</dbReference>
<keyword evidence="2" id="KW-0201">Cytochrome c-type biogenesis</keyword>
<dbReference type="GO" id="GO:0030313">
    <property type="term" value="C:cell envelope"/>
    <property type="evidence" value="ECO:0007669"/>
    <property type="project" value="UniProtKB-SubCell"/>
</dbReference>